<dbReference type="Proteomes" id="UP001218188">
    <property type="component" value="Unassembled WGS sequence"/>
</dbReference>
<dbReference type="AlphaFoldDB" id="A0AAD6STC5"/>
<reference evidence="1" key="1">
    <citation type="submission" date="2023-03" db="EMBL/GenBank/DDBJ databases">
        <title>Massive genome expansion in bonnet fungi (Mycena s.s.) driven by repeated elements and novel gene families across ecological guilds.</title>
        <authorList>
            <consortium name="Lawrence Berkeley National Laboratory"/>
            <person name="Harder C.B."/>
            <person name="Miyauchi S."/>
            <person name="Viragh M."/>
            <person name="Kuo A."/>
            <person name="Thoen E."/>
            <person name="Andreopoulos B."/>
            <person name="Lu D."/>
            <person name="Skrede I."/>
            <person name="Drula E."/>
            <person name="Henrissat B."/>
            <person name="Morin E."/>
            <person name="Kohler A."/>
            <person name="Barry K."/>
            <person name="LaButti K."/>
            <person name="Morin E."/>
            <person name="Salamov A."/>
            <person name="Lipzen A."/>
            <person name="Mereny Z."/>
            <person name="Hegedus B."/>
            <person name="Baldrian P."/>
            <person name="Stursova M."/>
            <person name="Weitz H."/>
            <person name="Taylor A."/>
            <person name="Grigoriev I.V."/>
            <person name="Nagy L.G."/>
            <person name="Martin F."/>
            <person name="Kauserud H."/>
        </authorList>
    </citation>
    <scope>NUCLEOTIDE SEQUENCE</scope>
    <source>
        <strain evidence="1">CBHHK200</strain>
    </source>
</reference>
<gene>
    <name evidence="1" type="ORF">C8F04DRAFT_959331</name>
</gene>
<proteinExistence type="predicted"/>
<protein>
    <submittedName>
        <fullName evidence="1">Uncharacterized protein</fullName>
    </submittedName>
</protein>
<evidence type="ECO:0000313" key="1">
    <source>
        <dbReference type="EMBL" id="KAJ7032178.1"/>
    </source>
</evidence>
<comment type="caution">
    <text evidence="1">The sequence shown here is derived from an EMBL/GenBank/DDBJ whole genome shotgun (WGS) entry which is preliminary data.</text>
</comment>
<dbReference type="EMBL" id="JARJCM010000075">
    <property type="protein sequence ID" value="KAJ7032178.1"/>
    <property type="molecule type" value="Genomic_DNA"/>
</dbReference>
<evidence type="ECO:0000313" key="2">
    <source>
        <dbReference type="Proteomes" id="UP001218188"/>
    </source>
</evidence>
<name>A0AAD6STC5_9AGAR</name>
<keyword evidence="2" id="KW-1185">Reference proteome</keyword>
<organism evidence="1 2">
    <name type="scientific">Mycena alexandri</name>
    <dbReference type="NCBI Taxonomy" id="1745969"/>
    <lineage>
        <taxon>Eukaryota</taxon>
        <taxon>Fungi</taxon>
        <taxon>Dikarya</taxon>
        <taxon>Basidiomycota</taxon>
        <taxon>Agaricomycotina</taxon>
        <taxon>Agaricomycetes</taxon>
        <taxon>Agaricomycetidae</taxon>
        <taxon>Agaricales</taxon>
        <taxon>Marasmiineae</taxon>
        <taxon>Mycenaceae</taxon>
        <taxon>Mycena</taxon>
    </lineage>
</organism>
<accession>A0AAD6STC5</accession>
<sequence>HRCDSYPVEIVLSGLSFNAPNTSLPAATFSIRENGILESQYQYNLTNDAINTSIWRFGPVPGQLADGQIVTYNLENSSVTATCAGNTTECTQGSFDDSGFLSFALTNLFSPTDVKLKTVDGDWVYKKSDDAPSYMLKEVKSDGSLGDVVLRTAVTKPGHCTLLKLCANGATVENLAPVGLTLMKQNDYARVCTIPNSN</sequence>
<feature type="non-terminal residue" evidence="1">
    <location>
        <position position="1"/>
    </location>
</feature>